<dbReference type="InterPro" id="IPR039429">
    <property type="entry name" value="SHMT-like_dom"/>
</dbReference>
<feature type="transmembrane region" description="Helical" evidence="10">
    <location>
        <begin position="495"/>
        <end position="513"/>
    </location>
</feature>
<dbReference type="InterPro" id="IPR049943">
    <property type="entry name" value="Ser_HO-MeTrfase-like"/>
</dbReference>
<keyword evidence="13" id="KW-1185">Reference proteome</keyword>
<comment type="pathway">
    <text evidence="3 9">One-carbon metabolism; tetrahydrofolate interconversion.</text>
</comment>
<dbReference type="EC" id="2.1.2.1" evidence="9"/>
<dbReference type="Proteomes" id="UP001152561">
    <property type="component" value="Unassembled WGS sequence"/>
</dbReference>
<evidence type="ECO:0000256" key="7">
    <source>
        <dbReference type="ARBA" id="ARBA00022898"/>
    </source>
</evidence>
<evidence type="ECO:0000256" key="6">
    <source>
        <dbReference type="ARBA" id="ARBA00022679"/>
    </source>
</evidence>
<dbReference type="Gene3D" id="1.20.120.1630">
    <property type="match status" value="1"/>
</dbReference>
<comment type="caution">
    <text evidence="12">The sequence shown here is derived from an EMBL/GenBank/DDBJ whole genome shotgun (WGS) entry which is preliminary data.</text>
</comment>
<dbReference type="InterPro" id="IPR015421">
    <property type="entry name" value="PyrdxlP-dep_Trfase_major"/>
</dbReference>
<dbReference type="PANTHER" id="PTHR11680:SF61">
    <property type="entry name" value="SERINE HYDROXYMETHYLTRANSFERASE 1, MITOCHONDRIAL"/>
    <property type="match status" value="1"/>
</dbReference>
<dbReference type="NCBIfam" id="NF000586">
    <property type="entry name" value="PRK00011.1"/>
    <property type="match status" value="1"/>
</dbReference>
<dbReference type="GO" id="GO:0030170">
    <property type="term" value="F:pyridoxal phosphate binding"/>
    <property type="evidence" value="ECO:0007669"/>
    <property type="project" value="InterPro"/>
</dbReference>
<comment type="similarity">
    <text evidence="4 9">Belongs to the SHMT family.</text>
</comment>
<sequence>MAMATALRRISSPIKRLYNGGSLYYMSSLPNQAVYEKNGVTWPKQLNAPLEEVDPEIADIIEHEKARQWKGLELIPSENFTSVSVMQAVGSVMTNKYSEGYPGARYYGGNEYIDMAETLCQKRALEAFRLDPAKWGVNVQPLSGSPANFHVYTALLKPHERIMALDLPHGGHLSHGYQTDTKKISAVSIFFETMPYRLNESTGYIDYDQLEKSATLFRPKLIVAGASAYARLYDYARIRKVCEKQKAVMLADMAHISGLVAAGVIPSPFDYADVVTTTTHKSLRGPRGAMIFFRKGVKEVNKQGKEVLYDYEDKINQAVFPGLQGGPHNHTITGLAVALKQAMTPEYKAYQEQCLSNSSTFAQALAENGYELVSGGTENHLVLVNLKNKGIDGSRVEKVLEAVHIAANKNTVPGDVSAMVPGGIRMGTPALTSRGFIEEDFVKVAEFFDAAVKIAVKIKAETSGTKLKDFVTTLQSRNHEVQKLRNCLYIHKGPIYNFLKVFLKGICLPMYVVHSEDKPWNIWDFIAVFICLSAIITAYYADTQLYNFVSRNQKLKELGEPMVPNLDERLWRYSRHPNYLGEQLWWWGLVLFSWNLDQAWTFVGALINSMCLAHVTVLVEKRMLKQTYRVEAYKLYQRTTSVWIPWLKSSAKGKDKDTLVYFQSI</sequence>
<dbReference type="CDD" id="cd00378">
    <property type="entry name" value="SHMT"/>
    <property type="match status" value="1"/>
</dbReference>
<keyword evidence="10" id="KW-1133">Transmembrane helix</keyword>
<name>A0A9Q1LU31_9SOLA</name>
<keyword evidence="5 9" id="KW-0554">One-carbon metabolism</keyword>
<comment type="function">
    <text evidence="9">Interconversion of serine and glycine.</text>
</comment>
<evidence type="ECO:0000256" key="4">
    <source>
        <dbReference type="ARBA" id="ARBA00006376"/>
    </source>
</evidence>
<comment type="catalytic activity">
    <reaction evidence="1 9">
        <text>(6R)-5,10-methylene-5,6,7,8-tetrahydrofolate + glycine + H2O = (6S)-5,6,7,8-tetrahydrofolate + L-serine</text>
        <dbReference type="Rhea" id="RHEA:15481"/>
        <dbReference type="ChEBI" id="CHEBI:15377"/>
        <dbReference type="ChEBI" id="CHEBI:15636"/>
        <dbReference type="ChEBI" id="CHEBI:33384"/>
        <dbReference type="ChEBI" id="CHEBI:57305"/>
        <dbReference type="ChEBI" id="CHEBI:57453"/>
        <dbReference type="EC" id="2.1.2.1"/>
    </reaction>
</comment>
<comment type="cofactor">
    <cofactor evidence="2 9">
        <name>pyridoxal 5'-phosphate</name>
        <dbReference type="ChEBI" id="CHEBI:597326"/>
    </cofactor>
</comment>
<dbReference type="OrthoDB" id="10265628at2759"/>
<feature type="domain" description="Serine hydroxymethyltransferase-like" evidence="11">
    <location>
        <begin position="50"/>
        <end position="447"/>
    </location>
</feature>
<evidence type="ECO:0000256" key="8">
    <source>
        <dbReference type="ARBA" id="ARBA00059150"/>
    </source>
</evidence>
<dbReference type="InterPro" id="IPR001085">
    <property type="entry name" value="Ser_HO-MeTrfase"/>
</dbReference>
<dbReference type="PROSITE" id="PS50244">
    <property type="entry name" value="S5A_REDUCTASE"/>
    <property type="match status" value="1"/>
</dbReference>
<dbReference type="InterPro" id="IPR019798">
    <property type="entry name" value="Ser_HO-MeTrfase_PLP_BS"/>
</dbReference>
<gene>
    <name evidence="12" type="ORF">K7X08_017425</name>
</gene>
<keyword evidence="10" id="KW-0812">Transmembrane</keyword>
<evidence type="ECO:0000256" key="3">
    <source>
        <dbReference type="ARBA" id="ARBA00004777"/>
    </source>
</evidence>
<feature type="transmembrane region" description="Helical" evidence="10">
    <location>
        <begin position="520"/>
        <end position="541"/>
    </location>
</feature>
<evidence type="ECO:0000256" key="2">
    <source>
        <dbReference type="ARBA" id="ARBA00001933"/>
    </source>
</evidence>
<keyword evidence="7 9" id="KW-0663">Pyridoxal phosphate</keyword>
<keyword evidence="6 9" id="KW-0808">Transferase</keyword>
<protein>
    <recommendedName>
        <fullName evidence="9">Serine hydroxymethyltransferase</fullName>
        <ecNumber evidence="9">2.1.2.1</ecNumber>
    </recommendedName>
</protein>
<dbReference type="SUPFAM" id="SSF53383">
    <property type="entry name" value="PLP-dependent transferases"/>
    <property type="match status" value="1"/>
</dbReference>
<evidence type="ECO:0000313" key="12">
    <source>
        <dbReference type="EMBL" id="KAJ8544842.1"/>
    </source>
</evidence>
<dbReference type="PROSITE" id="PS00096">
    <property type="entry name" value="SHMT"/>
    <property type="match status" value="1"/>
</dbReference>
<dbReference type="GO" id="GO:0004372">
    <property type="term" value="F:glycine hydroxymethyltransferase activity"/>
    <property type="evidence" value="ECO:0007669"/>
    <property type="project" value="UniProtKB-EC"/>
</dbReference>
<dbReference type="GO" id="GO:0019264">
    <property type="term" value="P:glycine biosynthetic process from serine"/>
    <property type="evidence" value="ECO:0007669"/>
    <property type="project" value="InterPro"/>
</dbReference>
<dbReference type="Gene3D" id="3.90.1150.10">
    <property type="entry name" value="Aspartate Aminotransferase, domain 1"/>
    <property type="match status" value="1"/>
</dbReference>
<dbReference type="FunFam" id="3.40.640.10:FF:000050">
    <property type="entry name" value="Serine hydroxymethyltransferase"/>
    <property type="match status" value="1"/>
</dbReference>
<dbReference type="Pfam" id="PF00464">
    <property type="entry name" value="SHMT"/>
    <property type="match status" value="1"/>
</dbReference>
<comment type="function">
    <text evidence="8">Catalyzes the interconversion of serine and glycine.</text>
</comment>
<dbReference type="PANTHER" id="PTHR11680">
    <property type="entry name" value="SERINE HYDROXYMETHYLTRANSFERASE"/>
    <property type="match status" value="1"/>
</dbReference>
<accession>A0A9Q1LU31</accession>
<evidence type="ECO:0000256" key="5">
    <source>
        <dbReference type="ARBA" id="ARBA00022563"/>
    </source>
</evidence>
<dbReference type="HAMAP" id="MF_00051">
    <property type="entry name" value="SHMT"/>
    <property type="match status" value="1"/>
</dbReference>
<dbReference type="InterPro" id="IPR015422">
    <property type="entry name" value="PyrdxlP-dep_Trfase_small"/>
</dbReference>
<feature type="transmembrane region" description="Helical" evidence="10">
    <location>
        <begin position="599"/>
        <end position="619"/>
    </location>
</feature>
<organism evidence="12 13">
    <name type="scientific">Anisodus acutangulus</name>
    <dbReference type="NCBI Taxonomy" id="402998"/>
    <lineage>
        <taxon>Eukaryota</taxon>
        <taxon>Viridiplantae</taxon>
        <taxon>Streptophyta</taxon>
        <taxon>Embryophyta</taxon>
        <taxon>Tracheophyta</taxon>
        <taxon>Spermatophyta</taxon>
        <taxon>Magnoliopsida</taxon>
        <taxon>eudicotyledons</taxon>
        <taxon>Gunneridae</taxon>
        <taxon>Pentapetalae</taxon>
        <taxon>asterids</taxon>
        <taxon>lamiids</taxon>
        <taxon>Solanales</taxon>
        <taxon>Solanaceae</taxon>
        <taxon>Solanoideae</taxon>
        <taxon>Hyoscyameae</taxon>
        <taxon>Anisodus</taxon>
    </lineage>
</organism>
<dbReference type="GO" id="GO:0035999">
    <property type="term" value="P:tetrahydrofolate interconversion"/>
    <property type="evidence" value="ECO:0007669"/>
    <property type="project" value="InterPro"/>
</dbReference>
<proteinExistence type="inferred from homology"/>
<dbReference type="AlphaFoldDB" id="A0A9Q1LU31"/>
<dbReference type="EMBL" id="JAJAGQ010000013">
    <property type="protein sequence ID" value="KAJ8544842.1"/>
    <property type="molecule type" value="Genomic_DNA"/>
</dbReference>
<dbReference type="GO" id="GO:0005739">
    <property type="term" value="C:mitochondrion"/>
    <property type="evidence" value="ECO:0007669"/>
    <property type="project" value="TreeGrafter"/>
</dbReference>
<reference evidence="13" key="1">
    <citation type="journal article" date="2023" name="Proc. Natl. Acad. Sci. U.S.A.">
        <title>Genomic and structural basis for evolution of tropane alkaloid biosynthesis.</title>
        <authorList>
            <person name="Wanga Y.-J."/>
            <person name="Taina T."/>
            <person name="Yua J.-Y."/>
            <person name="Lia J."/>
            <person name="Xua B."/>
            <person name="Chenc J."/>
            <person name="D'Auriad J.C."/>
            <person name="Huanga J.-P."/>
            <person name="Huanga S.-X."/>
        </authorList>
    </citation>
    <scope>NUCLEOTIDE SEQUENCE [LARGE SCALE GENOMIC DNA]</scope>
    <source>
        <strain evidence="13">cv. KIB-2019</strain>
    </source>
</reference>
<evidence type="ECO:0000256" key="10">
    <source>
        <dbReference type="SAM" id="Phobius"/>
    </source>
</evidence>
<keyword evidence="10" id="KW-0472">Membrane</keyword>
<evidence type="ECO:0000259" key="11">
    <source>
        <dbReference type="Pfam" id="PF00464"/>
    </source>
</evidence>
<evidence type="ECO:0000256" key="1">
    <source>
        <dbReference type="ARBA" id="ARBA00001528"/>
    </source>
</evidence>
<dbReference type="InterPro" id="IPR015424">
    <property type="entry name" value="PyrdxlP-dep_Trfase"/>
</dbReference>
<dbReference type="Pfam" id="PF06966">
    <property type="entry name" value="DUF1295"/>
    <property type="match status" value="1"/>
</dbReference>
<evidence type="ECO:0000313" key="13">
    <source>
        <dbReference type="Proteomes" id="UP001152561"/>
    </source>
</evidence>
<evidence type="ECO:0000256" key="9">
    <source>
        <dbReference type="RuleBase" id="RU000585"/>
    </source>
</evidence>
<dbReference type="InterPro" id="IPR010721">
    <property type="entry name" value="UstE-like"/>
</dbReference>
<dbReference type="Gene3D" id="3.40.640.10">
    <property type="entry name" value="Type I PLP-dependent aspartate aminotransferase-like (Major domain)"/>
    <property type="match status" value="1"/>
</dbReference>